<sequence length="71" mass="8119">PHTSFDFAYPAIRSATRESSLTFNHFKILKEIGVGDINKTTYSSNTCYYDTKVVNKKILTLKEKVNIAEME</sequence>
<comment type="caution">
    <text evidence="1">The sequence shown here is derived from an EMBL/GenBank/DDBJ whole genome shotgun (WGS) entry which is preliminary data.</text>
</comment>
<proteinExistence type="predicted"/>
<dbReference type="Proteomes" id="UP000525078">
    <property type="component" value="Unassembled WGS sequence"/>
</dbReference>
<gene>
    <name evidence="1" type="ORF">F8388_010600</name>
</gene>
<organism evidence="1 2">
    <name type="scientific">Cannabis sativa</name>
    <name type="common">Hemp</name>
    <name type="synonym">Marijuana</name>
    <dbReference type="NCBI Taxonomy" id="3483"/>
    <lineage>
        <taxon>Eukaryota</taxon>
        <taxon>Viridiplantae</taxon>
        <taxon>Streptophyta</taxon>
        <taxon>Embryophyta</taxon>
        <taxon>Tracheophyta</taxon>
        <taxon>Spermatophyta</taxon>
        <taxon>Magnoliopsida</taxon>
        <taxon>eudicotyledons</taxon>
        <taxon>Gunneridae</taxon>
        <taxon>Pentapetalae</taxon>
        <taxon>rosids</taxon>
        <taxon>fabids</taxon>
        <taxon>Rosales</taxon>
        <taxon>Cannabaceae</taxon>
        <taxon>Cannabis</taxon>
    </lineage>
</organism>
<dbReference type="EMBL" id="JAATIP010000046">
    <property type="protein sequence ID" value="KAF4385002.1"/>
    <property type="molecule type" value="Genomic_DNA"/>
</dbReference>
<protein>
    <submittedName>
        <fullName evidence="1">Uncharacterized protein</fullName>
    </submittedName>
</protein>
<dbReference type="AlphaFoldDB" id="A0A7J6GQ13"/>
<evidence type="ECO:0000313" key="1">
    <source>
        <dbReference type="EMBL" id="KAF4385002.1"/>
    </source>
</evidence>
<feature type="non-terminal residue" evidence="1">
    <location>
        <position position="71"/>
    </location>
</feature>
<name>A0A7J6GQ13_CANSA</name>
<accession>A0A7J6GQ13</accession>
<evidence type="ECO:0000313" key="2">
    <source>
        <dbReference type="Proteomes" id="UP000525078"/>
    </source>
</evidence>
<reference evidence="1 2" key="1">
    <citation type="journal article" date="2020" name="bioRxiv">
        <title>Sequence and annotation of 42 cannabis genomes reveals extensive copy number variation in cannabinoid synthesis and pathogen resistance genes.</title>
        <authorList>
            <person name="Mckernan K.J."/>
            <person name="Helbert Y."/>
            <person name="Kane L.T."/>
            <person name="Ebling H."/>
            <person name="Zhang L."/>
            <person name="Liu B."/>
            <person name="Eaton Z."/>
            <person name="Mclaughlin S."/>
            <person name="Kingan S."/>
            <person name="Baybayan P."/>
            <person name="Concepcion G."/>
            <person name="Jordan M."/>
            <person name="Riva A."/>
            <person name="Barbazuk W."/>
            <person name="Harkins T."/>
        </authorList>
    </citation>
    <scope>NUCLEOTIDE SEQUENCE [LARGE SCALE GENOMIC DNA]</scope>
    <source>
        <strain evidence="2">cv. Jamaican Lion 4</strain>
        <tissue evidence="1">Leaf</tissue>
    </source>
</reference>